<gene>
    <name evidence="1" type="ORF">LF543_02670</name>
</gene>
<proteinExistence type="predicted"/>
<reference evidence="1 2" key="1">
    <citation type="submission" date="2019-10" db="EMBL/GenBank/DDBJ databases">
        <title>Genome sequencing of Lactobacillus fructivorans.</title>
        <authorList>
            <person name="Kim K."/>
        </authorList>
    </citation>
    <scope>NUCLEOTIDE SEQUENCE [LARGE SCALE GENOMIC DNA]</scope>
    <source>
        <strain evidence="1 2">LF543</strain>
    </source>
</reference>
<evidence type="ECO:0000313" key="1">
    <source>
        <dbReference type="EMBL" id="QFX92524.1"/>
    </source>
</evidence>
<sequence length="90" mass="9604">MKKLHIKIRNDDGSLNGVVLSSVTSLGLVAIQEILQAFGITPPVSFDQLTGIINTIFTILGILGVINNVQRVTDDGSSVNKKGGQNEKDQ</sequence>
<name>A0AAE6P021_9LACO</name>
<dbReference type="InterPro" id="IPR006485">
    <property type="entry name" value="Phage-like_holin"/>
</dbReference>
<dbReference type="Pfam" id="PF04531">
    <property type="entry name" value="Phage_holin_1"/>
    <property type="match status" value="1"/>
</dbReference>
<dbReference type="RefSeq" id="WP_010021632.1">
    <property type="nucleotide sequence ID" value="NZ_AZDS01000001.1"/>
</dbReference>
<dbReference type="Proteomes" id="UP000327194">
    <property type="component" value="Chromosome"/>
</dbReference>
<evidence type="ECO:0000313" key="2">
    <source>
        <dbReference type="Proteomes" id="UP000327194"/>
    </source>
</evidence>
<dbReference type="EMBL" id="CP045562">
    <property type="protein sequence ID" value="QFX92524.1"/>
    <property type="molecule type" value="Genomic_DNA"/>
</dbReference>
<protein>
    <submittedName>
        <fullName evidence="1">Holin</fullName>
    </submittedName>
</protein>
<dbReference type="AlphaFoldDB" id="A0AAE6P021"/>
<accession>A0AAE6P021</accession>
<organism evidence="1 2">
    <name type="scientific">Fructilactobacillus fructivorans</name>
    <dbReference type="NCBI Taxonomy" id="1614"/>
    <lineage>
        <taxon>Bacteria</taxon>
        <taxon>Bacillati</taxon>
        <taxon>Bacillota</taxon>
        <taxon>Bacilli</taxon>
        <taxon>Lactobacillales</taxon>
        <taxon>Lactobacillaceae</taxon>
        <taxon>Fructilactobacillus</taxon>
    </lineage>
</organism>
<dbReference type="KEGG" id="lfv:LF543_02670"/>